<evidence type="ECO:0000256" key="2">
    <source>
        <dbReference type="ARBA" id="ARBA00022448"/>
    </source>
</evidence>
<sequence>MDRTRIRQALAPWLTAAGLFLLWELACRAFAVPEMILPAPSQIMRSLIQYWPVIQTEAMQTLFTTLVGFVMAIVFGVLLGVLVGASPEIYRAINPLLIGFNSIPKVAVVPVLVMWFGIGTVPAVLCAFLTAFFPIAVNVATGIAHLEPELADVLRSLGATKTIILKKVALPRALPYLFASLKVAITLAFVGSVVSEMVASNAGIGYLLLNASSSFRVPLVFAALIVVGVMGILMYGISDFIERRSTSWAKRGE</sequence>
<dbReference type="PANTHER" id="PTHR30151:SF0">
    <property type="entry name" value="ABC TRANSPORTER PERMEASE PROTEIN MJ0413-RELATED"/>
    <property type="match status" value="1"/>
</dbReference>
<comment type="caution">
    <text evidence="9">The sequence shown here is derived from an EMBL/GenBank/DDBJ whole genome shotgun (WGS) entry which is preliminary data.</text>
</comment>
<dbReference type="PROSITE" id="PS50928">
    <property type="entry name" value="ABC_TM1"/>
    <property type="match status" value="1"/>
</dbReference>
<feature type="transmembrane region" description="Helical" evidence="7">
    <location>
        <begin position="173"/>
        <end position="195"/>
    </location>
</feature>
<dbReference type="InterPro" id="IPR035906">
    <property type="entry name" value="MetI-like_sf"/>
</dbReference>
<feature type="transmembrane region" description="Helical" evidence="7">
    <location>
        <begin position="62"/>
        <end position="84"/>
    </location>
</feature>
<evidence type="ECO:0000259" key="8">
    <source>
        <dbReference type="PROSITE" id="PS50928"/>
    </source>
</evidence>
<keyword evidence="4 7" id="KW-0812">Transmembrane</keyword>
<accession>A0A8J2UKZ0</accession>
<name>A0A8J2UKZ0_9BURK</name>
<keyword evidence="6 7" id="KW-0472">Membrane</keyword>
<feature type="transmembrane region" description="Helical" evidence="7">
    <location>
        <begin position="215"/>
        <end position="237"/>
    </location>
</feature>
<dbReference type="Gene3D" id="1.10.3720.10">
    <property type="entry name" value="MetI-like"/>
    <property type="match status" value="1"/>
</dbReference>
<keyword evidence="3" id="KW-1003">Cell membrane</keyword>
<dbReference type="CDD" id="cd06261">
    <property type="entry name" value="TM_PBP2"/>
    <property type="match status" value="1"/>
</dbReference>
<dbReference type="PANTHER" id="PTHR30151">
    <property type="entry name" value="ALKANE SULFONATE ABC TRANSPORTER-RELATED, MEMBRANE SUBUNIT"/>
    <property type="match status" value="1"/>
</dbReference>
<organism evidence="9 10">
    <name type="scientific">Oxalicibacterium flavum</name>
    <dbReference type="NCBI Taxonomy" id="179467"/>
    <lineage>
        <taxon>Bacteria</taxon>
        <taxon>Pseudomonadati</taxon>
        <taxon>Pseudomonadota</taxon>
        <taxon>Betaproteobacteria</taxon>
        <taxon>Burkholderiales</taxon>
        <taxon>Oxalobacteraceae</taxon>
        <taxon>Oxalicibacterium</taxon>
    </lineage>
</organism>
<evidence type="ECO:0000313" key="9">
    <source>
        <dbReference type="EMBL" id="GGB96841.1"/>
    </source>
</evidence>
<protein>
    <submittedName>
        <fullName evidence="9">ABC transporter permease</fullName>
    </submittedName>
</protein>
<evidence type="ECO:0000256" key="6">
    <source>
        <dbReference type="ARBA" id="ARBA00023136"/>
    </source>
</evidence>
<dbReference type="EMBL" id="BMCG01000001">
    <property type="protein sequence ID" value="GGB96841.1"/>
    <property type="molecule type" value="Genomic_DNA"/>
</dbReference>
<evidence type="ECO:0000256" key="7">
    <source>
        <dbReference type="RuleBase" id="RU363032"/>
    </source>
</evidence>
<dbReference type="AlphaFoldDB" id="A0A8J2UKZ0"/>
<feature type="domain" description="ABC transmembrane type-1" evidence="8">
    <location>
        <begin position="58"/>
        <end position="238"/>
    </location>
</feature>
<keyword evidence="2 7" id="KW-0813">Transport</keyword>
<reference evidence="9" key="2">
    <citation type="submission" date="2020-09" db="EMBL/GenBank/DDBJ databases">
        <authorList>
            <person name="Sun Q."/>
            <person name="Sedlacek I."/>
        </authorList>
    </citation>
    <scope>NUCLEOTIDE SEQUENCE</scope>
    <source>
        <strain evidence="9">CCM 7086</strain>
    </source>
</reference>
<dbReference type="Proteomes" id="UP000620266">
    <property type="component" value="Unassembled WGS sequence"/>
</dbReference>
<keyword evidence="10" id="KW-1185">Reference proteome</keyword>
<dbReference type="SUPFAM" id="SSF161098">
    <property type="entry name" value="MetI-like"/>
    <property type="match status" value="1"/>
</dbReference>
<evidence type="ECO:0000256" key="1">
    <source>
        <dbReference type="ARBA" id="ARBA00004651"/>
    </source>
</evidence>
<comment type="subcellular location">
    <subcellularLocation>
        <location evidence="1 7">Cell membrane</location>
        <topology evidence="1 7">Multi-pass membrane protein</topology>
    </subcellularLocation>
</comment>
<dbReference type="InterPro" id="IPR000515">
    <property type="entry name" value="MetI-like"/>
</dbReference>
<feature type="transmembrane region" description="Helical" evidence="7">
    <location>
        <begin position="122"/>
        <end position="146"/>
    </location>
</feature>
<dbReference type="GO" id="GO:0005886">
    <property type="term" value="C:plasma membrane"/>
    <property type="evidence" value="ECO:0007669"/>
    <property type="project" value="UniProtKB-SubCell"/>
</dbReference>
<feature type="transmembrane region" description="Helical" evidence="7">
    <location>
        <begin position="96"/>
        <end position="116"/>
    </location>
</feature>
<keyword evidence="5 7" id="KW-1133">Transmembrane helix</keyword>
<dbReference type="RefSeq" id="WP_188394368.1">
    <property type="nucleotide sequence ID" value="NZ_BMCG01000001.1"/>
</dbReference>
<evidence type="ECO:0000256" key="5">
    <source>
        <dbReference type="ARBA" id="ARBA00022989"/>
    </source>
</evidence>
<gene>
    <name evidence="9" type="ORF">GCM10007205_02650</name>
</gene>
<evidence type="ECO:0000256" key="3">
    <source>
        <dbReference type="ARBA" id="ARBA00022475"/>
    </source>
</evidence>
<dbReference type="Pfam" id="PF00528">
    <property type="entry name" value="BPD_transp_1"/>
    <property type="match status" value="1"/>
</dbReference>
<comment type="similarity">
    <text evidence="7">Belongs to the binding-protein-dependent transport system permease family.</text>
</comment>
<evidence type="ECO:0000256" key="4">
    <source>
        <dbReference type="ARBA" id="ARBA00022692"/>
    </source>
</evidence>
<proteinExistence type="inferred from homology"/>
<evidence type="ECO:0000313" key="10">
    <source>
        <dbReference type="Proteomes" id="UP000620266"/>
    </source>
</evidence>
<dbReference type="GO" id="GO:0055085">
    <property type="term" value="P:transmembrane transport"/>
    <property type="evidence" value="ECO:0007669"/>
    <property type="project" value="InterPro"/>
</dbReference>
<reference evidence="9" key="1">
    <citation type="journal article" date="2014" name="Int. J. Syst. Evol. Microbiol.">
        <title>Complete genome sequence of Corynebacterium casei LMG S-19264T (=DSM 44701T), isolated from a smear-ripened cheese.</title>
        <authorList>
            <consortium name="US DOE Joint Genome Institute (JGI-PGF)"/>
            <person name="Walter F."/>
            <person name="Albersmeier A."/>
            <person name="Kalinowski J."/>
            <person name="Ruckert C."/>
        </authorList>
    </citation>
    <scope>NUCLEOTIDE SEQUENCE</scope>
    <source>
        <strain evidence="9">CCM 7086</strain>
    </source>
</reference>